<keyword evidence="3" id="KW-1185">Reference proteome</keyword>
<feature type="compositionally biased region" description="Polar residues" evidence="1">
    <location>
        <begin position="120"/>
        <end position="134"/>
    </location>
</feature>
<dbReference type="OrthoDB" id="5351233at2759"/>
<name>A0A3S5ALB4_9PLAT</name>
<sequence length="411" mass="45224">MSLVDPGLSVQSVTEPLLSQCHFGLPIFCPKCNLKTHSDLELRRHALNVHLSMEDNGLHTSSNFSCRLFSVILQQNIELSFDEESRPCRGVEAPGKAQPELLSSIGIAYPRCPSSNSVGSNNALTPVSDTQPSKHSLPLPIVDASKSSRSSCSSPDGSSSVANGSVSISPRPSSPPIIYSSQINKVDINRGSFYPHNFPRSNFHSSASQGKMQSQMSRFNLIPSQHTILPTNSKPSSILPHHLPAMHASRPANLPNMANSELKNPDGSIRLFGGYPDWTRMLARSDKKFTCTVCENSNGLMYNGRTEAVFHAVTRHILANEVEHDLSYYGFLTADVKKRIGHLFTDGMRIRSGVHYKDAECVEAALFRSVELHLRYKSLDPAHSDAPDRSNNHIIYSCHGCRATFRDSQVS</sequence>
<accession>A0A3S5ALB4</accession>
<protein>
    <submittedName>
        <fullName evidence="2">Uncharacterized protein</fullName>
    </submittedName>
</protein>
<evidence type="ECO:0000313" key="3">
    <source>
        <dbReference type="Proteomes" id="UP000784294"/>
    </source>
</evidence>
<dbReference type="EMBL" id="CAAALY010041721">
    <property type="protein sequence ID" value="VEL19470.1"/>
    <property type="molecule type" value="Genomic_DNA"/>
</dbReference>
<reference evidence="2" key="1">
    <citation type="submission" date="2018-11" db="EMBL/GenBank/DDBJ databases">
        <authorList>
            <consortium name="Pathogen Informatics"/>
        </authorList>
    </citation>
    <scope>NUCLEOTIDE SEQUENCE</scope>
</reference>
<comment type="caution">
    <text evidence="2">The sequence shown here is derived from an EMBL/GenBank/DDBJ whole genome shotgun (WGS) entry which is preliminary data.</text>
</comment>
<organism evidence="2 3">
    <name type="scientific">Protopolystoma xenopodis</name>
    <dbReference type="NCBI Taxonomy" id="117903"/>
    <lineage>
        <taxon>Eukaryota</taxon>
        <taxon>Metazoa</taxon>
        <taxon>Spiralia</taxon>
        <taxon>Lophotrochozoa</taxon>
        <taxon>Platyhelminthes</taxon>
        <taxon>Monogenea</taxon>
        <taxon>Polyopisthocotylea</taxon>
        <taxon>Polystomatidea</taxon>
        <taxon>Polystomatidae</taxon>
        <taxon>Protopolystoma</taxon>
    </lineage>
</organism>
<feature type="compositionally biased region" description="Low complexity" evidence="1">
    <location>
        <begin position="145"/>
        <end position="179"/>
    </location>
</feature>
<feature type="region of interest" description="Disordered" evidence="1">
    <location>
        <begin position="120"/>
        <end position="179"/>
    </location>
</feature>
<dbReference type="Proteomes" id="UP000784294">
    <property type="component" value="Unassembled WGS sequence"/>
</dbReference>
<proteinExistence type="predicted"/>
<dbReference type="AlphaFoldDB" id="A0A3S5ALB4"/>
<evidence type="ECO:0000256" key="1">
    <source>
        <dbReference type="SAM" id="MobiDB-lite"/>
    </source>
</evidence>
<evidence type="ECO:0000313" key="2">
    <source>
        <dbReference type="EMBL" id="VEL19470.1"/>
    </source>
</evidence>
<gene>
    <name evidence="2" type="ORF">PXEA_LOCUS12910</name>
</gene>